<feature type="transmembrane region" description="Helical" evidence="7">
    <location>
        <begin position="348"/>
        <end position="369"/>
    </location>
</feature>
<dbReference type="SUPFAM" id="SSF103473">
    <property type="entry name" value="MFS general substrate transporter"/>
    <property type="match status" value="1"/>
</dbReference>
<feature type="transmembrane region" description="Helical" evidence="7">
    <location>
        <begin position="381"/>
        <end position="403"/>
    </location>
</feature>
<dbReference type="PANTHER" id="PTHR42718:SF46">
    <property type="entry name" value="BLR6921 PROTEIN"/>
    <property type="match status" value="1"/>
</dbReference>
<evidence type="ECO:0000256" key="3">
    <source>
        <dbReference type="ARBA" id="ARBA00022475"/>
    </source>
</evidence>
<dbReference type="GO" id="GO:0005886">
    <property type="term" value="C:plasma membrane"/>
    <property type="evidence" value="ECO:0007669"/>
    <property type="project" value="UniProtKB-SubCell"/>
</dbReference>
<gene>
    <name evidence="9" type="primary">emrB_2</name>
    <name evidence="9" type="ORF">NCTC12121_00778</name>
</gene>
<feature type="transmembrane region" description="Helical" evidence="7">
    <location>
        <begin position="108"/>
        <end position="130"/>
    </location>
</feature>
<feature type="transmembrane region" description="Helical" evidence="7">
    <location>
        <begin position="166"/>
        <end position="188"/>
    </location>
</feature>
<feature type="domain" description="Major facilitator superfamily (MFS) profile" evidence="8">
    <location>
        <begin position="12"/>
        <end position="436"/>
    </location>
</feature>
<dbReference type="Pfam" id="PF07690">
    <property type="entry name" value="MFS_1"/>
    <property type="match status" value="1"/>
</dbReference>
<sequence length="437" mass="47073">MAQIATQISGRWQAAMIIAAILPLLDSSLINVILPDIAQSLQGDLVAMPWLVTLYLIASAAGVLLSGYLTARWGYRCVWRASLTVFAVASLLVALASRFDLMLLSRTLLGVVAGVMMVQVPTLIVVSVAADQVKTMMGRISVLAVFAPAIGPLLGALLSASGSWRFAFWLNLPLVVAALWLSGPTVCENVRSAAVRFNRLVFLLFFLAFFCLMLSLLWGLYFTVAALLLFALATWLNQTMAESLLTLTLFRHAHYAAQMGLGLITSLVFYGFLVYYPLAAVSQGAFPVWYLGAMLALQGIGSGISRWLFYPRLAQWSDFGVMALGLALSLVSLVLIMPGTLGWQALGFLVRGGGIGLALLVLLSAPYRLTPRIWLNDTSMLIRMVQLIGGVLGSLFSTALLSAQVRVAHGYLGFIGITLLAMLGAAYSAWRLGDPDT</sequence>
<evidence type="ECO:0000256" key="2">
    <source>
        <dbReference type="ARBA" id="ARBA00022448"/>
    </source>
</evidence>
<evidence type="ECO:0000256" key="6">
    <source>
        <dbReference type="ARBA" id="ARBA00023136"/>
    </source>
</evidence>
<dbReference type="STRING" id="93378.A9798_03475"/>
<dbReference type="PANTHER" id="PTHR42718">
    <property type="entry name" value="MAJOR FACILITATOR SUPERFAMILY MULTIDRUG TRANSPORTER MFSC"/>
    <property type="match status" value="1"/>
</dbReference>
<dbReference type="AlphaFoldDB" id="A0A376D9M1"/>
<evidence type="ECO:0000259" key="8">
    <source>
        <dbReference type="PROSITE" id="PS50850"/>
    </source>
</evidence>
<name>A0A376D9M1_9GAMM</name>
<feature type="transmembrane region" description="Helical" evidence="7">
    <location>
        <begin position="410"/>
        <end position="430"/>
    </location>
</feature>
<feature type="transmembrane region" description="Helical" evidence="7">
    <location>
        <begin position="316"/>
        <end position="336"/>
    </location>
</feature>
<feature type="transmembrane region" description="Helical" evidence="7">
    <location>
        <begin position="142"/>
        <end position="160"/>
    </location>
</feature>
<dbReference type="InterPro" id="IPR036259">
    <property type="entry name" value="MFS_trans_sf"/>
</dbReference>
<evidence type="ECO:0000256" key="7">
    <source>
        <dbReference type="SAM" id="Phobius"/>
    </source>
</evidence>
<evidence type="ECO:0000313" key="9">
    <source>
        <dbReference type="EMBL" id="STC85161.1"/>
    </source>
</evidence>
<feature type="transmembrane region" description="Helical" evidence="7">
    <location>
        <begin position="77"/>
        <end position="96"/>
    </location>
</feature>
<proteinExistence type="predicted"/>
<feature type="transmembrane region" description="Helical" evidence="7">
    <location>
        <begin position="288"/>
        <end position="310"/>
    </location>
</feature>
<evidence type="ECO:0000256" key="1">
    <source>
        <dbReference type="ARBA" id="ARBA00004651"/>
    </source>
</evidence>
<feature type="transmembrane region" description="Helical" evidence="7">
    <location>
        <begin position="200"/>
        <end position="233"/>
    </location>
</feature>
<accession>A0A376D9M1</accession>
<keyword evidence="6 7" id="KW-0472">Membrane</keyword>
<dbReference type="InterPro" id="IPR020846">
    <property type="entry name" value="MFS_dom"/>
</dbReference>
<evidence type="ECO:0000256" key="5">
    <source>
        <dbReference type="ARBA" id="ARBA00022989"/>
    </source>
</evidence>
<reference evidence="9 10" key="1">
    <citation type="submission" date="2018-06" db="EMBL/GenBank/DDBJ databases">
        <authorList>
            <consortium name="Pathogen Informatics"/>
            <person name="Doyle S."/>
        </authorList>
    </citation>
    <scope>NUCLEOTIDE SEQUENCE [LARGE SCALE GENOMIC DNA]</scope>
    <source>
        <strain evidence="9 10">NCTC12121</strain>
    </source>
</reference>
<comment type="subcellular location">
    <subcellularLocation>
        <location evidence="1">Cell membrane</location>
        <topology evidence="1">Multi-pass membrane protein</topology>
    </subcellularLocation>
</comment>
<dbReference type="GO" id="GO:0022857">
    <property type="term" value="F:transmembrane transporter activity"/>
    <property type="evidence" value="ECO:0007669"/>
    <property type="project" value="InterPro"/>
</dbReference>
<keyword evidence="5 7" id="KW-1133">Transmembrane helix</keyword>
<protein>
    <submittedName>
        <fullName evidence="9">Multidrug resistance protein B</fullName>
    </submittedName>
</protein>
<dbReference type="PROSITE" id="PS50850">
    <property type="entry name" value="MFS"/>
    <property type="match status" value="1"/>
</dbReference>
<dbReference type="InterPro" id="IPR011701">
    <property type="entry name" value="MFS"/>
</dbReference>
<feature type="transmembrane region" description="Helical" evidence="7">
    <location>
        <begin position="12"/>
        <end position="34"/>
    </location>
</feature>
<keyword evidence="3" id="KW-1003">Cell membrane</keyword>
<dbReference type="EMBL" id="UFXZ01000001">
    <property type="protein sequence ID" value="STC85161.1"/>
    <property type="molecule type" value="Genomic_DNA"/>
</dbReference>
<dbReference type="Gene3D" id="1.20.1720.10">
    <property type="entry name" value="Multidrug resistance protein D"/>
    <property type="match status" value="1"/>
</dbReference>
<dbReference type="RefSeq" id="WP_024523812.1">
    <property type="nucleotide sequence ID" value="NZ_CP065626.1"/>
</dbReference>
<dbReference type="Proteomes" id="UP000255248">
    <property type="component" value="Unassembled WGS sequence"/>
</dbReference>
<evidence type="ECO:0000313" key="10">
    <source>
        <dbReference type="Proteomes" id="UP000255248"/>
    </source>
</evidence>
<keyword evidence="4 7" id="KW-0812">Transmembrane</keyword>
<evidence type="ECO:0000256" key="4">
    <source>
        <dbReference type="ARBA" id="ARBA00022692"/>
    </source>
</evidence>
<keyword evidence="2" id="KW-0813">Transport</keyword>
<feature type="transmembrane region" description="Helical" evidence="7">
    <location>
        <begin position="46"/>
        <end position="65"/>
    </location>
</feature>
<feature type="transmembrane region" description="Helical" evidence="7">
    <location>
        <begin position="253"/>
        <end position="276"/>
    </location>
</feature>
<organism evidence="9 10">
    <name type="scientific">Edwardsiella hoshinae</name>
    <dbReference type="NCBI Taxonomy" id="93378"/>
    <lineage>
        <taxon>Bacteria</taxon>
        <taxon>Pseudomonadati</taxon>
        <taxon>Pseudomonadota</taxon>
        <taxon>Gammaproteobacteria</taxon>
        <taxon>Enterobacterales</taxon>
        <taxon>Hafniaceae</taxon>
        <taxon>Edwardsiella</taxon>
    </lineage>
</organism>